<evidence type="ECO:0000313" key="2">
    <source>
        <dbReference type="EMBL" id="CAC5403030.1"/>
    </source>
</evidence>
<feature type="transmembrane region" description="Helical" evidence="1">
    <location>
        <begin position="50"/>
        <end position="77"/>
    </location>
</feature>
<protein>
    <submittedName>
        <fullName evidence="2">Uncharacterized protein</fullName>
    </submittedName>
</protein>
<keyword evidence="3" id="KW-1185">Reference proteome</keyword>
<organism evidence="2 3">
    <name type="scientific">Mytilus coruscus</name>
    <name type="common">Sea mussel</name>
    <dbReference type="NCBI Taxonomy" id="42192"/>
    <lineage>
        <taxon>Eukaryota</taxon>
        <taxon>Metazoa</taxon>
        <taxon>Spiralia</taxon>
        <taxon>Lophotrochozoa</taxon>
        <taxon>Mollusca</taxon>
        <taxon>Bivalvia</taxon>
        <taxon>Autobranchia</taxon>
        <taxon>Pteriomorphia</taxon>
        <taxon>Mytilida</taxon>
        <taxon>Mytiloidea</taxon>
        <taxon>Mytilidae</taxon>
        <taxon>Mytilinae</taxon>
        <taxon>Mytilus</taxon>
    </lineage>
</organism>
<keyword evidence="1" id="KW-0812">Transmembrane</keyword>
<dbReference type="Proteomes" id="UP000507470">
    <property type="component" value="Unassembled WGS sequence"/>
</dbReference>
<reference evidence="2 3" key="1">
    <citation type="submission" date="2020-06" db="EMBL/GenBank/DDBJ databases">
        <authorList>
            <person name="Li R."/>
            <person name="Bekaert M."/>
        </authorList>
    </citation>
    <scope>NUCLEOTIDE SEQUENCE [LARGE SCALE GENOMIC DNA]</scope>
    <source>
        <strain evidence="3">wild</strain>
    </source>
</reference>
<name>A0A6J8D7C9_MYTCO</name>
<keyword evidence="1" id="KW-1133">Transmembrane helix</keyword>
<dbReference type="EMBL" id="CACVKT020006658">
    <property type="protein sequence ID" value="CAC5403030.1"/>
    <property type="molecule type" value="Genomic_DNA"/>
</dbReference>
<dbReference type="AlphaFoldDB" id="A0A6J8D7C9"/>
<keyword evidence="1" id="KW-0472">Membrane</keyword>
<feature type="transmembrane region" description="Helical" evidence="1">
    <location>
        <begin position="16"/>
        <end position="38"/>
    </location>
</feature>
<sequence>MSKQEKGIVFGPIDEMFLHAILAFCCIGVATFIVEMVYNKLDIFNHENKCCIDVVYLSTIVLWCEELPQIGMSAYIASCREESTSLVQLIKASLLIAGCIMRTIIVFVRIRSRRKTDSKKCLFLVSSFILILGSILAFMFALSVFVFSTIQHDGWSFKFQASTEFETSRSDPSRFFGSAEIYINVAELNKGSTQSNLNNTWLKMVNLTSLIDKPSQLQKIKFEREKKTKILIKTFLPRNNSADFQNVKSECYNETSKLLFRTVDESECLTLINSTDEVEIWIHFMFLPPTRYRLMGDVQYNACHITSEECSENLKTCTEVNLKYFSAKSMENNQYHLKPTKSNSLFEFYTSDNLTP</sequence>
<feature type="transmembrane region" description="Helical" evidence="1">
    <location>
        <begin position="89"/>
        <end position="110"/>
    </location>
</feature>
<proteinExistence type="predicted"/>
<evidence type="ECO:0000313" key="3">
    <source>
        <dbReference type="Proteomes" id="UP000507470"/>
    </source>
</evidence>
<gene>
    <name evidence="2" type="ORF">MCOR_36946</name>
</gene>
<dbReference type="OrthoDB" id="6268706at2759"/>
<accession>A0A6J8D7C9</accession>
<feature type="transmembrane region" description="Helical" evidence="1">
    <location>
        <begin position="122"/>
        <end position="147"/>
    </location>
</feature>
<evidence type="ECO:0000256" key="1">
    <source>
        <dbReference type="SAM" id="Phobius"/>
    </source>
</evidence>